<accession>A0ABT5KT06</accession>
<dbReference type="RefSeq" id="WP_273596687.1">
    <property type="nucleotide sequence ID" value="NZ_JAQQXS010000008.1"/>
</dbReference>
<dbReference type="PROSITE" id="PS50206">
    <property type="entry name" value="RHODANESE_3"/>
    <property type="match status" value="1"/>
</dbReference>
<evidence type="ECO:0000256" key="2">
    <source>
        <dbReference type="PROSITE-ProRule" id="PRU00169"/>
    </source>
</evidence>
<evidence type="ECO:0000259" key="3">
    <source>
        <dbReference type="PROSITE" id="PS50110"/>
    </source>
</evidence>
<organism evidence="5 6">
    <name type="scientific">Roseateles koreensis</name>
    <dbReference type="NCBI Taxonomy" id="2987526"/>
    <lineage>
        <taxon>Bacteria</taxon>
        <taxon>Pseudomonadati</taxon>
        <taxon>Pseudomonadota</taxon>
        <taxon>Betaproteobacteria</taxon>
        <taxon>Burkholderiales</taxon>
        <taxon>Sphaerotilaceae</taxon>
        <taxon>Roseateles</taxon>
    </lineage>
</organism>
<dbReference type="InterPro" id="IPR011006">
    <property type="entry name" value="CheY-like_superfamily"/>
</dbReference>
<proteinExistence type="predicted"/>
<dbReference type="PROSITE" id="PS50110">
    <property type="entry name" value="RESPONSE_REGULATORY"/>
    <property type="match status" value="1"/>
</dbReference>
<dbReference type="Pfam" id="PF00072">
    <property type="entry name" value="Response_reg"/>
    <property type="match status" value="1"/>
</dbReference>
<dbReference type="Gene3D" id="3.40.50.2300">
    <property type="match status" value="1"/>
</dbReference>
<feature type="domain" description="Response regulatory" evidence="3">
    <location>
        <begin position="5"/>
        <end position="121"/>
    </location>
</feature>
<dbReference type="SMART" id="SM00448">
    <property type="entry name" value="REC"/>
    <property type="match status" value="1"/>
</dbReference>
<dbReference type="PANTHER" id="PTHR44591:SF25">
    <property type="entry name" value="CHEMOTAXIS TWO-COMPONENT RESPONSE REGULATOR"/>
    <property type="match status" value="1"/>
</dbReference>
<sequence>MSNKTILVVDDSDSIRLNMAEVLTEAGYGVIVAEDGLDGLAKLAQEKVSLVVSDLNMPHMDGITMVQQMRAQTASQYLPVIMVSTEERPEIQARARAAGVTVWQTKPVDPVKLLVTIARLIRR</sequence>
<name>A0ABT5KT06_9BURK</name>
<evidence type="ECO:0000259" key="4">
    <source>
        <dbReference type="PROSITE" id="PS50206"/>
    </source>
</evidence>
<protein>
    <submittedName>
        <fullName evidence="5">Response regulator</fullName>
    </submittedName>
</protein>
<dbReference type="InterPro" id="IPR001789">
    <property type="entry name" value="Sig_transdc_resp-reg_receiver"/>
</dbReference>
<dbReference type="SUPFAM" id="SSF52172">
    <property type="entry name" value="CheY-like"/>
    <property type="match status" value="1"/>
</dbReference>
<dbReference type="InterPro" id="IPR001763">
    <property type="entry name" value="Rhodanese-like_dom"/>
</dbReference>
<feature type="domain" description="Rhodanese" evidence="4">
    <location>
        <begin position="3"/>
        <end position="49"/>
    </location>
</feature>
<evidence type="ECO:0000313" key="5">
    <source>
        <dbReference type="EMBL" id="MDC8785570.1"/>
    </source>
</evidence>
<dbReference type="PANTHER" id="PTHR44591">
    <property type="entry name" value="STRESS RESPONSE REGULATOR PROTEIN 1"/>
    <property type="match status" value="1"/>
</dbReference>
<dbReference type="EMBL" id="JAQQXS010000008">
    <property type="protein sequence ID" value="MDC8785570.1"/>
    <property type="molecule type" value="Genomic_DNA"/>
</dbReference>
<dbReference type="Proteomes" id="UP001219862">
    <property type="component" value="Unassembled WGS sequence"/>
</dbReference>
<comment type="caution">
    <text evidence="5">The sequence shown here is derived from an EMBL/GenBank/DDBJ whole genome shotgun (WGS) entry which is preliminary data.</text>
</comment>
<keyword evidence="1 2" id="KW-0597">Phosphoprotein</keyword>
<dbReference type="InterPro" id="IPR050595">
    <property type="entry name" value="Bact_response_regulator"/>
</dbReference>
<reference evidence="5 6" key="1">
    <citation type="submission" date="2022-10" db="EMBL/GenBank/DDBJ databases">
        <title>paucibacter sp. hw8 Genome sequencing.</title>
        <authorList>
            <person name="Park S."/>
        </authorList>
    </citation>
    <scope>NUCLEOTIDE SEQUENCE [LARGE SCALE GENOMIC DNA]</scope>
    <source>
        <strain evidence="6">hw8</strain>
    </source>
</reference>
<keyword evidence="6" id="KW-1185">Reference proteome</keyword>
<evidence type="ECO:0000313" key="6">
    <source>
        <dbReference type="Proteomes" id="UP001219862"/>
    </source>
</evidence>
<gene>
    <name evidence="5" type="ORF">PRZ01_10235</name>
</gene>
<feature type="modified residue" description="4-aspartylphosphate" evidence="2">
    <location>
        <position position="54"/>
    </location>
</feature>
<evidence type="ECO:0000256" key="1">
    <source>
        <dbReference type="ARBA" id="ARBA00022553"/>
    </source>
</evidence>